<sequence length="126" mass="14136">MSSAIDKTIGNIKDSPFSKKALFHLSLNVKEYKGKEELQSTIDDFVAAFDTEWATLLGMNIFESILNSTNVSVSLDDILSNLKQVKSSIEKDKRANYEAFTMVKFVIPVVYILSIILAVKFFGFTI</sequence>
<comment type="caution">
    <text evidence="2">The sequence shown here is derived from an EMBL/GenBank/DDBJ whole genome shotgun (WGS) entry which is preliminary data.</text>
</comment>
<evidence type="ECO:0000313" key="2">
    <source>
        <dbReference type="EMBL" id="GAI32922.1"/>
    </source>
</evidence>
<gene>
    <name evidence="2" type="ORF">S06H3_47139</name>
</gene>
<protein>
    <recommendedName>
        <fullName evidence="3">Type II secretion system protein GspF domain-containing protein</fullName>
    </recommendedName>
</protein>
<evidence type="ECO:0008006" key="3">
    <source>
        <dbReference type="Google" id="ProtNLM"/>
    </source>
</evidence>
<evidence type="ECO:0000256" key="1">
    <source>
        <dbReference type="SAM" id="Phobius"/>
    </source>
</evidence>
<feature type="non-terminal residue" evidence="2">
    <location>
        <position position="126"/>
    </location>
</feature>
<dbReference type="AlphaFoldDB" id="X1MMP6"/>
<name>X1MMP6_9ZZZZ</name>
<keyword evidence="1" id="KW-1133">Transmembrane helix</keyword>
<feature type="transmembrane region" description="Helical" evidence="1">
    <location>
        <begin position="101"/>
        <end position="123"/>
    </location>
</feature>
<keyword evidence="1" id="KW-0812">Transmembrane</keyword>
<proteinExistence type="predicted"/>
<reference evidence="2" key="1">
    <citation type="journal article" date="2014" name="Front. Microbiol.">
        <title>High frequency of phylogenetically diverse reductive dehalogenase-homologous genes in deep subseafloor sedimentary metagenomes.</title>
        <authorList>
            <person name="Kawai M."/>
            <person name="Futagami T."/>
            <person name="Toyoda A."/>
            <person name="Takaki Y."/>
            <person name="Nishi S."/>
            <person name="Hori S."/>
            <person name="Arai W."/>
            <person name="Tsubouchi T."/>
            <person name="Morono Y."/>
            <person name="Uchiyama I."/>
            <person name="Ito T."/>
            <person name="Fujiyama A."/>
            <person name="Inagaki F."/>
            <person name="Takami H."/>
        </authorList>
    </citation>
    <scope>NUCLEOTIDE SEQUENCE</scope>
    <source>
        <strain evidence="2">Expedition CK06-06</strain>
    </source>
</reference>
<keyword evidence="1" id="KW-0472">Membrane</keyword>
<accession>X1MMP6</accession>
<organism evidence="2">
    <name type="scientific">marine sediment metagenome</name>
    <dbReference type="NCBI Taxonomy" id="412755"/>
    <lineage>
        <taxon>unclassified sequences</taxon>
        <taxon>metagenomes</taxon>
        <taxon>ecological metagenomes</taxon>
    </lineage>
</organism>
<dbReference type="EMBL" id="BARV01029585">
    <property type="protein sequence ID" value="GAI32922.1"/>
    <property type="molecule type" value="Genomic_DNA"/>
</dbReference>